<dbReference type="EMBL" id="NAJO01000018">
    <property type="protein sequence ID" value="OQO05978.1"/>
    <property type="molecule type" value="Genomic_DNA"/>
</dbReference>
<evidence type="ECO:0000256" key="1">
    <source>
        <dbReference type="ARBA" id="ARBA00004123"/>
    </source>
</evidence>
<feature type="compositionally biased region" description="Low complexity" evidence="6">
    <location>
        <begin position="151"/>
        <end position="165"/>
    </location>
</feature>
<dbReference type="Proteomes" id="UP000192596">
    <property type="component" value="Unassembled WGS sequence"/>
</dbReference>
<dbReference type="Pfam" id="PF08591">
    <property type="entry name" value="RNR_inhib"/>
    <property type="match status" value="1"/>
</dbReference>
<evidence type="ECO:0000256" key="4">
    <source>
        <dbReference type="ARBA" id="ARBA00022490"/>
    </source>
</evidence>
<organism evidence="7 8">
    <name type="scientific">Cryoendolithus antarcticus</name>
    <dbReference type="NCBI Taxonomy" id="1507870"/>
    <lineage>
        <taxon>Eukaryota</taxon>
        <taxon>Fungi</taxon>
        <taxon>Dikarya</taxon>
        <taxon>Ascomycota</taxon>
        <taxon>Pezizomycotina</taxon>
        <taxon>Dothideomycetes</taxon>
        <taxon>Dothideomycetidae</taxon>
        <taxon>Cladosporiales</taxon>
        <taxon>Cladosporiaceae</taxon>
        <taxon>Cryoendolithus</taxon>
    </lineage>
</organism>
<dbReference type="PANTHER" id="PTHR28081:SF1">
    <property type="entry name" value="DAMAGE-REGULATED IMPORT FACILITATOR 1"/>
    <property type="match status" value="1"/>
</dbReference>
<comment type="subcellular location">
    <subcellularLocation>
        <location evidence="2">Cytoplasm</location>
    </subcellularLocation>
    <subcellularLocation>
        <location evidence="1">Nucleus</location>
    </subcellularLocation>
</comment>
<keyword evidence="5" id="KW-0539">Nucleus</keyword>
<dbReference type="InParanoid" id="A0A1V8T426"/>
<evidence type="ECO:0000313" key="7">
    <source>
        <dbReference type="EMBL" id="OQO05978.1"/>
    </source>
</evidence>
<dbReference type="GO" id="GO:0008104">
    <property type="term" value="P:intracellular protein localization"/>
    <property type="evidence" value="ECO:0007669"/>
    <property type="project" value="TreeGrafter"/>
</dbReference>
<proteinExistence type="inferred from homology"/>
<feature type="region of interest" description="Disordered" evidence="6">
    <location>
        <begin position="151"/>
        <end position="176"/>
    </location>
</feature>
<reference evidence="8" key="1">
    <citation type="submission" date="2017-03" db="EMBL/GenBank/DDBJ databases">
        <title>Genomes of endolithic fungi from Antarctica.</title>
        <authorList>
            <person name="Coleine C."/>
            <person name="Masonjones S."/>
            <person name="Stajich J.E."/>
        </authorList>
    </citation>
    <scope>NUCLEOTIDE SEQUENCE [LARGE SCALE GENOMIC DNA]</scope>
    <source>
        <strain evidence="8">CCFEE 5527</strain>
    </source>
</reference>
<sequence>MSISSAHIRKRQYQPSISSYFNRASSDGSITHTVSPLSPPLPAETQASLLSVGMRVRKSIPEGYKTHKTVGALSFPFPSSAPPTAAPSVRPVFYTEHARELAPFCGIHKIGGYASQPSPYTMPPSSAAPRLATAAGLDDFASTAPALSMSQSTLSSTQSSTASSSCHEQAISKKRTYEEEIEDDMDDIFDEIDADEERALAPMRLIAKARGTPRKAMVIERVAVVDDDFEEAPFLVPMDVGM</sequence>
<name>A0A1V8T426_9PEZI</name>
<dbReference type="GO" id="GO:1990846">
    <property type="term" value="F:ribonucleoside-diphosphate reductase inhibitor activity"/>
    <property type="evidence" value="ECO:0007669"/>
    <property type="project" value="TreeGrafter"/>
</dbReference>
<comment type="caution">
    <text evidence="7">The sequence shown here is derived from an EMBL/GenBank/DDBJ whole genome shotgun (WGS) entry which is preliminary data.</text>
</comment>
<keyword evidence="4" id="KW-0963">Cytoplasm</keyword>
<evidence type="ECO:0000256" key="6">
    <source>
        <dbReference type="SAM" id="MobiDB-lite"/>
    </source>
</evidence>
<gene>
    <name evidence="7" type="ORF">B0A48_10074</name>
</gene>
<evidence type="ECO:0000313" key="8">
    <source>
        <dbReference type="Proteomes" id="UP000192596"/>
    </source>
</evidence>
<dbReference type="InterPro" id="IPR013900">
    <property type="entry name" value="RNR_inhibitor"/>
</dbReference>
<dbReference type="AlphaFoldDB" id="A0A1V8T426"/>
<evidence type="ECO:0000256" key="5">
    <source>
        <dbReference type="ARBA" id="ARBA00023242"/>
    </source>
</evidence>
<evidence type="ECO:0000256" key="3">
    <source>
        <dbReference type="ARBA" id="ARBA00005459"/>
    </source>
</evidence>
<evidence type="ECO:0000256" key="2">
    <source>
        <dbReference type="ARBA" id="ARBA00004496"/>
    </source>
</evidence>
<protein>
    <submittedName>
        <fullName evidence="7">Uncharacterized protein</fullName>
    </submittedName>
</protein>
<dbReference type="OrthoDB" id="4072855at2759"/>
<comment type="similarity">
    <text evidence="3">Belongs to the DIF1/spd1 family.</text>
</comment>
<dbReference type="GO" id="GO:0005737">
    <property type="term" value="C:cytoplasm"/>
    <property type="evidence" value="ECO:0007669"/>
    <property type="project" value="UniProtKB-SubCell"/>
</dbReference>
<accession>A0A1V8T426</accession>
<keyword evidence="8" id="KW-1185">Reference proteome</keyword>
<dbReference type="PANTHER" id="PTHR28081">
    <property type="entry name" value="DAMAGE-REGULATED IMPORT FACILITATOR 1-RELATED"/>
    <property type="match status" value="1"/>
</dbReference>
<dbReference type="GO" id="GO:0005634">
    <property type="term" value="C:nucleus"/>
    <property type="evidence" value="ECO:0007669"/>
    <property type="project" value="UniProtKB-SubCell"/>
</dbReference>